<feature type="transmembrane region" description="Helical" evidence="2">
    <location>
        <begin position="506"/>
        <end position="523"/>
    </location>
</feature>
<feature type="transmembrane region" description="Helical" evidence="2">
    <location>
        <begin position="635"/>
        <end position="651"/>
    </location>
</feature>
<feature type="transmembrane region" description="Helical" evidence="2">
    <location>
        <begin position="582"/>
        <end position="599"/>
    </location>
</feature>
<evidence type="ECO:0000256" key="2">
    <source>
        <dbReference type="SAM" id="Phobius"/>
    </source>
</evidence>
<keyword evidence="2" id="KW-0472">Membrane</keyword>
<protein>
    <recommendedName>
        <fullName evidence="5">Phage-related protein</fullName>
    </recommendedName>
</protein>
<accession>A0A3R6K8X2</accession>
<feature type="transmembrane region" description="Helical" evidence="2">
    <location>
        <begin position="751"/>
        <end position="770"/>
    </location>
</feature>
<evidence type="ECO:0000256" key="1">
    <source>
        <dbReference type="SAM" id="Coils"/>
    </source>
</evidence>
<feature type="transmembrane region" description="Helical" evidence="2">
    <location>
        <begin position="442"/>
        <end position="460"/>
    </location>
</feature>
<dbReference type="Gene3D" id="1.20.120.20">
    <property type="entry name" value="Apolipoprotein"/>
    <property type="match status" value="1"/>
</dbReference>
<dbReference type="Proteomes" id="UP000283586">
    <property type="component" value="Unassembled WGS sequence"/>
</dbReference>
<reference evidence="3 4" key="1">
    <citation type="submission" date="2018-08" db="EMBL/GenBank/DDBJ databases">
        <title>A genome reference for cultivated species of the human gut microbiota.</title>
        <authorList>
            <person name="Zou Y."/>
            <person name="Xue W."/>
            <person name="Luo G."/>
        </authorList>
    </citation>
    <scope>NUCLEOTIDE SEQUENCE [LARGE SCALE GENOMIC DNA]</scope>
    <source>
        <strain evidence="3 4">AF31-21AC</strain>
    </source>
</reference>
<feature type="coiled-coil region" evidence="1">
    <location>
        <begin position="24"/>
        <end position="51"/>
    </location>
</feature>
<dbReference type="AlphaFoldDB" id="A0A3R6K8X2"/>
<feature type="transmembrane region" description="Helical" evidence="2">
    <location>
        <begin position="529"/>
        <end position="545"/>
    </location>
</feature>
<feature type="transmembrane region" description="Helical" evidence="2">
    <location>
        <begin position="320"/>
        <end position="342"/>
    </location>
</feature>
<feature type="transmembrane region" description="Helical" evidence="2">
    <location>
        <begin position="557"/>
        <end position="576"/>
    </location>
</feature>
<keyword evidence="2" id="KW-0812">Transmembrane</keyword>
<gene>
    <name evidence="3" type="ORF">DWZ31_06830</name>
</gene>
<proteinExistence type="predicted"/>
<name>A0A3R6K8X2_9FIRM</name>
<sequence>MADGYDGEIRIRTLIENGDASSSLLQLESRFQKLTRESQRLTDQMRQMERQKIPTDQYKDLQNTFDSLVANGRQLSEKLKNTEKYVPTRAYKEAEAALDRVSGRQAQLNHRMQEWVALGRNTDSVSYRKMQMEMADCERESDRLIDALNRMEEAGQDRQINDKWKDLKNQMRQVGQEAAQIHAEMMRMENENAAYIDPRNTEEYQRLATRLREVNEQLDIMNQRMREVVDREGEMDTSAGGRFGNIQGAVQQVNRAIEKFIKRVKKIALTILVFQFVSKAFRTMIEGIKTGIQNYARYSEQFNQKMSEMKSATLNLKNSIGAAAIPIVNALAPALTVLCSWLTKAINLFNKFISALSGKKTWTRAKEQQVDYAASLDNTANAAKKAKGALQGFDELNVINSNDSGSSGGGSGGSGVGIDYEEVPLTEKDFAWIEKIKKIFESILPVVVAIGAALLAWKIATFLSDLIKVHPILGKILSVLAIIVGVALAIYSYLHMWNEGVDWQGLIGYIVGVSLAFGGLYALFSPLVAGIFLIIASAAGLILALKDISENGLNAKNASLLLVSAIGLIAGTFLALGTTAGAIMMILTGGILTAISFVDMLNNGFSWMKEILMLIGIALMAVGAIILGAPVLVTAIIAAIVAVVLTLVVVIKEHWEEIKEWFSKVGDWVKEHIVDPVKEKFSELWTAICDIWGNVSDWVKEHIVDPVKEKVTELWTAISNIWGTVSEWFSEHVIEPIVTFFEGLKKRVGQIFEGLWIIIQAIWIIVSGWFNEHVIEPVVAFFKDLWEKVSTFFKQLWEDIKAVWNTVSEWFSEHVTQPVVTFFKGVWDQVSGFFKRLWEDIKTVWSAVSAWFNVTVIDPVKNAWKTATEAIGGFFKSLWEGIQTGVVNAMNAVIGGIESAINFIVGGINNILGGFNKVVSWAAKVAEVDWGGVDLVPTVTLPRVHLANGGITTGRTFAEIGEAGREAVLPLENNLSYMKPLAEMIASEMKGVQTVRIVADEGKIFKIVKEEANDYYRRTGSPAFDF</sequence>
<evidence type="ECO:0000313" key="4">
    <source>
        <dbReference type="Proteomes" id="UP000283586"/>
    </source>
</evidence>
<keyword evidence="1" id="KW-0175">Coiled coil</keyword>
<feature type="coiled-coil region" evidence="1">
    <location>
        <begin position="91"/>
        <end position="231"/>
    </location>
</feature>
<evidence type="ECO:0000313" key="3">
    <source>
        <dbReference type="EMBL" id="RHN09771.1"/>
    </source>
</evidence>
<organism evidence="3 4">
    <name type="scientific">Roseburia intestinalis</name>
    <dbReference type="NCBI Taxonomy" id="166486"/>
    <lineage>
        <taxon>Bacteria</taxon>
        <taxon>Bacillati</taxon>
        <taxon>Bacillota</taxon>
        <taxon>Clostridia</taxon>
        <taxon>Lachnospirales</taxon>
        <taxon>Lachnospiraceae</taxon>
        <taxon>Roseburia</taxon>
    </lineage>
</organism>
<evidence type="ECO:0008006" key="5">
    <source>
        <dbReference type="Google" id="ProtNLM"/>
    </source>
</evidence>
<feature type="transmembrane region" description="Helical" evidence="2">
    <location>
        <begin position="472"/>
        <end position="494"/>
    </location>
</feature>
<comment type="caution">
    <text evidence="3">The sequence shown here is derived from an EMBL/GenBank/DDBJ whole genome shotgun (WGS) entry which is preliminary data.</text>
</comment>
<dbReference type="EMBL" id="QRQN01000006">
    <property type="protein sequence ID" value="RHN09771.1"/>
    <property type="molecule type" value="Genomic_DNA"/>
</dbReference>
<feature type="transmembrane region" description="Helical" evidence="2">
    <location>
        <begin position="611"/>
        <end position="629"/>
    </location>
</feature>
<keyword evidence="2" id="KW-1133">Transmembrane helix</keyword>